<evidence type="ECO:0000256" key="1">
    <source>
        <dbReference type="ARBA" id="ARBA00007274"/>
    </source>
</evidence>
<accession>A0A7Y3RKE3</accession>
<dbReference type="CDD" id="cd04433">
    <property type="entry name" value="AFD_class_I"/>
    <property type="match status" value="1"/>
</dbReference>
<evidence type="ECO:0000259" key="2">
    <source>
        <dbReference type="Pfam" id="PF00501"/>
    </source>
</evidence>
<dbReference type="CDD" id="cd03354">
    <property type="entry name" value="LbH_SAT"/>
    <property type="match status" value="1"/>
</dbReference>
<comment type="caution">
    <text evidence="3">The sequence shown here is derived from an EMBL/GenBank/DDBJ whole genome shotgun (WGS) entry which is preliminary data.</text>
</comment>
<dbReference type="Pfam" id="PF00501">
    <property type="entry name" value="AMP-binding"/>
    <property type="match status" value="1"/>
</dbReference>
<dbReference type="RefSeq" id="WP_173197309.1">
    <property type="nucleotide sequence ID" value="NZ_JABFCX010000002.1"/>
</dbReference>
<dbReference type="InterPro" id="IPR000873">
    <property type="entry name" value="AMP-dep_synth/lig_dom"/>
</dbReference>
<dbReference type="InterPro" id="IPR045851">
    <property type="entry name" value="AMP-bd_C_sf"/>
</dbReference>
<organism evidence="3 4">
    <name type="scientific">Parvularcula mediterranea</name>
    <dbReference type="NCBI Taxonomy" id="2732508"/>
    <lineage>
        <taxon>Bacteria</taxon>
        <taxon>Pseudomonadati</taxon>
        <taxon>Pseudomonadota</taxon>
        <taxon>Alphaproteobacteria</taxon>
        <taxon>Parvularculales</taxon>
        <taxon>Parvularculaceae</taxon>
        <taxon>Parvularcula</taxon>
    </lineage>
</organism>
<dbReference type="Gene3D" id="3.30.300.30">
    <property type="match status" value="1"/>
</dbReference>
<dbReference type="Gene3D" id="2.160.10.10">
    <property type="entry name" value="Hexapeptide repeat proteins"/>
    <property type="match status" value="1"/>
</dbReference>
<dbReference type="PANTHER" id="PTHR43201">
    <property type="entry name" value="ACYL-COA SYNTHETASE"/>
    <property type="match status" value="1"/>
</dbReference>
<dbReference type="Pfam" id="PF00132">
    <property type="entry name" value="Hexapep"/>
    <property type="match status" value="1"/>
</dbReference>
<dbReference type="InterPro" id="IPR042099">
    <property type="entry name" value="ANL_N_sf"/>
</dbReference>
<dbReference type="Gene3D" id="3.40.50.12780">
    <property type="entry name" value="N-terminal domain of ligase-like"/>
    <property type="match status" value="1"/>
</dbReference>
<dbReference type="PROSITE" id="PS00455">
    <property type="entry name" value="AMP_BINDING"/>
    <property type="match status" value="1"/>
</dbReference>
<evidence type="ECO:0000313" key="3">
    <source>
        <dbReference type="EMBL" id="NNU15679.1"/>
    </source>
</evidence>
<evidence type="ECO:0000313" key="4">
    <source>
        <dbReference type="Proteomes" id="UP000536835"/>
    </source>
</evidence>
<name>A0A7Y3RKE3_9PROT</name>
<protein>
    <submittedName>
        <fullName evidence="3">AMP-binding protein</fullName>
    </submittedName>
</protein>
<dbReference type="Proteomes" id="UP000536835">
    <property type="component" value="Unassembled WGS sequence"/>
</dbReference>
<dbReference type="AlphaFoldDB" id="A0A7Y3RKE3"/>
<proteinExistence type="inferred from homology"/>
<dbReference type="GO" id="GO:0031956">
    <property type="term" value="F:medium-chain fatty acid-CoA ligase activity"/>
    <property type="evidence" value="ECO:0007669"/>
    <property type="project" value="TreeGrafter"/>
</dbReference>
<dbReference type="PANTHER" id="PTHR43201:SF32">
    <property type="entry name" value="2-SUCCINYLBENZOATE--COA LIGASE, CHLOROPLASTIC_PEROXISOMAL"/>
    <property type="match status" value="1"/>
</dbReference>
<dbReference type="SUPFAM" id="SSF56801">
    <property type="entry name" value="Acetyl-CoA synthetase-like"/>
    <property type="match status" value="1"/>
</dbReference>
<reference evidence="3 4" key="1">
    <citation type="submission" date="2020-05" db="EMBL/GenBank/DDBJ databases">
        <title>Parvularcula mediterraneae sp. nov., isolated from polypropylene straw from shallow seawater of the seashore of Laganas in Zakynthos island, Greece.</title>
        <authorList>
            <person name="Szabo I."/>
            <person name="Al-Omari J."/>
            <person name="Rado J."/>
            <person name="Szerdahelyi G.S."/>
        </authorList>
    </citation>
    <scope>NUCLEOTIDE SEQUENCE [LARGE SCALE GENOMIC DNA]</scope>
    <source>
        <strain evidence="3 4">ZS-1/3</strain>
    </source>
</reference>
<dbReference type="EMBL" id="JABFCX010000002">
    <property type="protein sequence ID" value="NNU15679.1"/>
    <property type="molecule type" value="Genomic_DNA"/>
</dbReference>
<keyword evidence="4" id="KW-1185">Reference proteome</keyword>
<dbReference type="GO" id="GO:0006631">
    <property type="term" value="P:fatty acid metabolic process"/>
    <property type="evidence" value="ECO:0007669"/>
    <property type="project" value="TreeGrafter"/>
</dbReference>
<dbReference type="InterPro" id="IPR011004">
    <property type="entry name" value="Trimer_LpxA-like_sf"/>
</dbReference>
<feature type="domain" description="AMP-dependent synthetase/ligase" evidence="2">
    <location>
        <begin position="39"/>
        <end position="251"/>
    </location>
</feature>
<gene>
    <name evidence="3" type="ORF">HK107_05025</name>
</gene>
<sequence>MKPRIGLVAENSLNYIRKLAEILQEGVIAVPLRSKDDAERIEAAGVSEVRAVSGGGEGLPAFPASGDEPALINFTSGTEGLPKAIVISSGALANTVDRLIRVSGIERGTREYIGVPLHHSFGFGRCRVLAAVEGEAVLPEAGFDPNELAEHLLSGRVDAFSAVPSQLRIFLKRKELFSEAGPKVRFIEIGSQYMNAEEKRAVRDQFPNASITQHYGLTEASRTTFLRIDQTDGAMLESVGQALHGVEVRLSEGGLIEIRGPHLALGKLSGDRIEPLTDEEGWLRTSDLGRVEDEYLFFGGRADDLINCGGKKVSPEAIEATLASEYGLSGGFAIGCLSDPVYGERVLLLREASGPPKDALEDAATQVLNSMELSARSVLTFAETDELPRTQTGKIKRRELAGLVKDSPTAPQDPIGAILGDDYADTGISAAEAEIDSLQVLNLSMLLEERVGALPADWRTQSVRDLLRQEKGLRAEEAAPVNDGATNQNPKSISYWDLVREDLRTNDGSLLSYGFWALFWHRFGNWRMSVRMKLLRAPLTLLYRIMNMAVNVVCGIKLDYTVNVGRRVKIEHFGGMMLGALRIGDDVTIRQNTTFGVARLSDLGGKPIIESGVNIGAGVVIAGRVTVGRNSVIGPNCVVMTDVPAYSHVEVASPDVRPISAS</sequence>
<dbReference type="InterPro" id="IPR045304">
    <property type="entry name" value="LbH_SAT"/>
</dbReference>
<dbReference type="InterPro" id="IPR020845">
    <property type="entry name" value="AMP-binding_CS"/>
</dbReference>
<comment type="similarity">
    <text evidence="1">Belongs to the transferase hexapeptide repeat family.</text>
</comment>
<dbReference type="InterPro" id="IPR001451">
    <property type="entry name" value="Hexapep"/>
</dbReference>
<dbReference type="SUPFAM" id="SSF51161">
    <property type="entry name" value="Trimeric LpxA-like enzymes"/>
    <property type="match status" value="1"/>
</dbReference>